<name>A0A392SNS4_9FABA</name>
<dbReference type="Proteomes" id="UP000265520">
    <property type="component" value="Unassembled WGS sequence"/>
</dbReference>
<comment type="caution">
    <text evidence="1">The sequence shown here is derived from an EMBL/GenBank/DDBJ whole genome shotgun (WGS) entry which is preliminary data.</text>
</comment>
<keyword evidence="2" id="KW-1185">Reference proteome</keyword>
<feature type="non-terminal residue" evidence="1">
    <location>
        <position position="1"/>
    </location>
</feature>
<dbReference type="AlphaFoldDB" id="A0A392SNS4"/>
<protein>
    <submittedName>
        <fullName evidence="1">Uncharacterized protein</fullName>
    </submittedName>
</protein>
<accession>A0A392SNS4</accession>
<sequence length="32" mass="3518">CRNGRFSADAGVEKGGNEVEEAEKEYFLFPAP</sequence>
<dbReference type="EMBL" id="LXQA010418038">
    <property type="protein sequence ID" value="MCI50538.1"/>
    <property type="molecule type" value="Genomic_DNA"/>
</dbReference>
<proteinExistence type="predicted"/>
<evidence type="ECO:0000313" key="2">
    <source>
        <dbReference type="Proteomes" id="UP000265520"/>
    </source>
</evidence>
<organism evidence="1 2">
    <name type="scientific">Trifolium medium</name>
    <dbReference type="NCBI Taxonomy" id="97028"/>
    <lineage>
        <taxon>Eukaryota</taxon>
        <taxon>Viridiplantae</taxon>
        <taxon>Streptophyta</taxon>
        <taxon>Embryophyta</taxon>
        <taxon>Tracheophyta</taxon>
        <taxon>Spermatophyta</taxon>
        <taxon>Magnoliopsida</taxon>
        <taxon>eudicotyledons</taxon>
        <taxon>Gunneridae</taxon>
        <taxon>Pentapetalae</taxon>
        <taxon>rosids</taxon>
        <taxon>fabids</taxon>
        <taxon>Fabales</taxon>
        <taxon>Fabaceae</taxon>
        <taxon>Papilionoideae</taxon>
        <taxon>50 kb inversion clade</taxon>
        <taxon>NPAAA clade</taxon>
        <taxon>Hologalegina</taxon>
        <taxon>IRL clade</taxon>
        <taxon>Trifolieae</taxon>
        <taxon>Trifolium</taxon>
    </lineage>
</organism>
<reference evidence="1 2" key="1">
    <citation type="journal article" date="2018" name="Front. Plant Sci.">
        <title>Red Clover (Trifolium pratense) and Zigzag Clover (T. medium) - A Picture of Genomic Similarities and Differences.</title>
        <authorList>
            <person name="Dluhosova J."/>
            <person name="Istvanek J."/>
            <person name="Nedelnik J."/>
            <person name="Repkova J."/>
        </authorList>
    </citation>
    <scope>NUCLEOTIDE SEQUENCE [LARGE SCALE GENOMIC DNA]</scope>
    <source>
        <strain evidence="2">cv. 10/8</strain>
        <tissue evidence="1">Leaf</tissue>
    </source>
</reference>
<evidence type="ECO:0000313" key="1">
    <source>
        <dbReference type="EMBL" id="MCI50538.1"/>
    </source>
</evidence>